<dbReference type="Gene3D" id="3.30.2110.10">
    <property type="entry name" value="CbiD-like"/>
    <property type="match status" value="1"/>
</dbReference>
<keyword evidence="3" id="KW-0808">Transferase</keyword>
<dbReference type="PANTHER" id="PTHR35863">
    <property type="entry name" value="COBALT-PRECORRIN-5B C(1)-METHYLTRANSFERASE"/>
    <property type="match status" value="1"/>
</dbReference>
<dbReference type="PANTHER" id="PTHR35863:SF1">
    <property type="entry name" value="COBALT-PRECORRIN-5B C(1)-METHYLTRANSFERASE"/>
    <property type="match status" value="1"/>
</dbReference>
<dbReference type="Proteomes" id="UP000093352">
    <property type="component" value="Unassembled WGS sequence"/>
</dbReference>
<dbReference type="GO" id="GO:0009236">
    <property type="term" value="P:cobalamin biosynthetic process"/>
    <property type="evidence" value="ECO:0007669"/>
    <property type="project" value="UniProtKB-KW"/>
</dbReference>
<evidence type="ECO:0000313" key="6">
    <source>
        <dbReference type="Proteomes" id="UP000093352"/>
    </source>
</evidence>
<evidence type="ECO:0000256" key="1">
    <source>
        <dbReference type="ARBA" id="ARBA00022573"/>
    </source>
</evidence>
<keyword evidence="1" id="KW-0169">Cobalamin biosynthesis</keyword>
<evidence type="ECO:0000256" key="3">
    <source>
        <dbReference type="ARBA" id="ARBA00022679"/>
    </source>
</evidence>
<evidence type="ECO:0000256" key="2">
    <source>
        <dbReference type="ARBA" id="ARBA00022603"/>
    </source>
</evidence>
<keyword evidence="6" id="KW-1185">Reference proteome</keyword>
<evidence type="ECO:0000256" key="4">
    <source>
        <dbReference type="ARBA" id="ARBA00022691"/>
    </source>
</evidence>
<sequence>MDEFIIKDGKKLRLGFTTGTCATAASKAATIMLLTDEKLDSVSVDLPKGKKLEIALQSCELKAGIATCCVKKFSGDDPYVTNGILVYSSVKFNNDGNINIDGGKGVGTVTKKGLDCPVGGAAINSMPRKMITNNVNQLLEDFSCEKGADVLIEVPEGEEIAKRTFNSHLGIIGGISIIGTSGIVEPMSKKALVDSLKIEMNVIKEKSILK</sequence>
<reference evidence="5 6" key="1">
    <citation type="journal article" date="2016" name="Genome Announc.">
        <title>Draft Genome Sequence of Criibacterium bergeronii gen. nov., sp. nov., Strain CCRI-22567T, Isolated from a Vaginal Sample from a Woman with Bacterial Vaginosis.</title>
        <authorList>
            <person name="Maheux A.F."/>
            <person name="Berube E."/>
            <person name="Boudreau D.K."/>
            <person name="Raymond F."/>
            <person name="Corbeil J."/>
            <person name="Roy P.H."/>
            <person name="Boissinot M."/>
            <person name="Omar R.F."/>
        </authorList>
    </citation>
    <scope>NUCLEOTIDE SEQUENCE [LARGE SCALE GENOMIC DNA]</scope>
    <source>
        <strain evidence="5 6">CCRI-22567</strain>
    </source>
</reference>
<dbReference type="Pfam" id="PF01888">
    <property type="entry name" value="CbiD"/>
    <property type="match status" value="1"/>
</dbReference>
<gene>
    <name evidence="5" type="ORF">BBG48_003600</name>
</gene>
<evidence type="ECO:0000313" key="5">
    <source>
        <dbReference type="EMBL" id="RDY21679.1"/>
    </source>
</evidence>
<organism evidence="5 6">
    <name type="scientific">Criibacterium bergeronii</name>
    <dbReference type="NCBI Taxonomy" id="1871336"/>
    <lineage>
        <taxon>Bacteria</taxon>
        <taxon>Bacillati</taxon>
        <taxon>Bacillota</taxon>
        <taxon>Clostridia</taxon>
        <taxon>Peptostreptococcales</taxon>
        <taxon>Filifactoraceae</taxon>
        <taxon>Criibacterium</taxon>
    </lineage>
</organism>
<protein>
    <submittedName>
        <fullName evidence="5">Cobalt-precorrin-5B (C(1))-methyltransferase</fullName>
    </submittedName>
</protein>
<keyword evidence="4" id="KW-0949">S-adenosyl-L-methionine</keyword>
<comment type="caution">
    <text evidence="5">The sequence shown here is derived from an EMBL/GenBank/DDBJ whole genome shotgun (WGS) entry which is preliminary data.</text>
</comment>
<proteinExistence type="predicted"/>
<dbReference type="InterPro" id="IPR036074">
    <property type="entry name" value="CbiD_sf"/>
</dbReference>
<keyword evidence="2" id="KW-0489">Methyltransferase</keyword>
<dbReference type="AlphaFoldDB" id="A0A371IMF3"/>
<dbReference type="GO" id="GO:0008168">
    <property type="term" value="F:methyltransferase activity"/>
    <property type="evidence" value="ECO:0007669"/>
    <property type="project" value="UniProtKB-KW"/>
</dbReference>
<dbReference type="SUPFAM" id="SSF111342">
    <property type="entry name" value="CbiD-like"/>
    <property type="match status" value="1"/>
</dbReference>
<dbReference type="STRING" id="1871336.BBG48_00010"/>
<dbReference type="RefSeq" id="WP_068911314.1">
    <property type="nucleotide sequence ID" value="NZ_MBEW02000005.1"/>
</dbReference>
<name>A0A371IMF3_9FIRM</name>
<accession>A0A371IMF3</accession>
<dbReference type="NCBIfam" id="TIGR00312">
    <property type="entry name" value="cbiD"/>
    <property type="match status" value="1"/>
</dbReference>
<dbReference type="GO" id="GO:0032259">
    <property type="term" value="P:methylation"/>
    <property type="evidence" value="ECO:0007669"/>
    <property type="project" value="UniProtKB-KW"/>
</dbReference>
<dbReference type="InterPro" id="IPR002748">
    <property type="entry name" value="CbiD"/>
</dbReference>
<dbReference type="EMBL" id="MBEW02000005">
    <property type="protein sequence ID" value="RDY21679.1"/>
    <property type="molecule type" value="Genomic_DNA"/>
</dbReference>